<dbReference type="InterPro" id="IPR023801">
    <property type="entry name" value="His_deacetylse_dom"/>
</dbReference>
<proteinExistence type="inferred from homology"/>
<organism evidence="3 4">
    <name type="scientific">Paracoccus limosus</name>
    <dbReference type="NCBI Taxonomy" id="913252"/>
    <lineage>
        <taxon>Bacteria</taxon>
        <taxon>Pseudomonadati</taxon>
        <taxon>Pseudomonadota</taxon>
        <taxon>Alphaproteobacteria</taxon>
        <taxon>Rhodobacterales</taxon>
        <taxon>Paracoccaceae</taxon>
        <taxon>Paracoccus</taxon>
    </lineage>
</organism>
<evidence type="ECO:0000313" key="3">
    <source>
        <dbReference type="EMBL" id="MTH35019.1"/>
    </source>
</evidence>
<comment type="caution">
    <text evidence="3">The sequence shown here is derived from an EMBL/GenBank/DDBJ whole genome shotgun (WGS) entry which is preliminary data.</text>
</comment>
<dbReference type="CDD" id="cd09996">
    <property type="entry name" value="HDAC_classII_1"/>
    <property type="match status" value="1"/>
</dbReference>
<evidence type="ECO:0000259" key="2">
    <source>
        <dbReference type="Pfam" id="PF00850"/>
    </source>
</evidence>
<dbReference type="SUPFAM" id="SSF52768">
    <property type="entry name" value="Arginase/deacetylase"/>
    <property type="match status" value="1"/>
</dbReference>
<dbReference type="OrthoDB" id="9808367at2"/>
<keyword evidence="4" id="KW-1185">Reference proteome</keyword>
<dbReference type="EMBL" id="WMIF01000012">
    <property type="protein sequence ID" value="MTH35019.1"/>
    <property type="molecule type" value="Genomic_DNA"/>
</dbReference>
<feature type="domain" description="Histone deacetylase" evidence="2">
    <location>
        <begin position="36"/>
        <end position="321"/>
    </location>
</feature>
<dbReference type="InterPro" id="IPR023696">
    <property type="entry name" value="Ureohydrolase_dom_sf"/>
</dbReference>
<dbReference type="PANTHER" id="PTHR10625:SF10">
    <property type="entry name" value="HISTONE DEACETYLASE HDAC1"/>
    <property type="match status" value="1"/>
</dbReference>
<dbReference type="GO" id="GO:0004407">
    <property type="term" value="F:histone deacetylase activity"/>
    <property type="evidence" value="ECO:0007669"/>
    <property type="project" value="TreeGrafter"/>
</dbReference>
<dbReference type="Gene3D" id="3.40.800.20">
    <property type="entry name" value="Histone deacetylase domain"/>
    <property type="match status" value="1"/>
</dbReference>
<sequence length="363" mass="38608">MATGFFHDEWTLWHGGGDYALTLPVGGLVQPGAGLPESPESKRRLVNLLRVSGLMRELHQHSAAPAAREDLLRIHPASYLDRFKALSDAGGGEIGHHAPFQKGGYEIAALSAGLAQAAVAAVLRGDLSNAYALSRPPGHHCLPDEPNGFCLLANIAIAIQSARAQGLAQRFAVVDWDVHHGNGTEAIFLDDPDVLTISIHQDRNYPLDTGEAELRGAEGANINIPLPPGCGDASYVEAFDRIVMPALARHQPEIIIVACGFDASALDPLGRMLVSATGFARLTAMVQEAAEDLCEGRLVIVHEGGYSEAYVPFCGHAVIAQLAGSGITAADPLAEVIAARQPEARWRNEVSTYLAELAELFEV</sequence>
<comment type="similarity">
    <text evidence="1">Belongs to the histone deacetylase family.</text>
</comment>
<dbReference type="AlphaFoldDB" id="A0A844H273"/>
<accession>A0A844H273</accession>
<name>A0A844H273_9RHOB</name>
<dbReference type="InterPro" id="IPR000286">
    <property type="entry name" value="HDACs"/>
</dbReference>
<dbReference type="InterPro" id="IPR037138">
    <property type="entry name" value="His_deacetylse_dom_sf"/>
</dbReference>
<dbReference type="PRINTS" id="PR01270">
    <property type="entry name" value="HDASUPER"/>
</dbReference>
<gene>
    <name evidence="3" type="ORF">GL279_10440</name>
</gene>
<dbReference type="PANTHER" id="PTHR10625">
    <property type="entry name" value="HISTONE DEACETYLASE HDAC1-RELATED"/>
    <property type="match status" value="1"/>
</dbReference>
<evidence type="ECO:0000256" key="1">
    <source>
        <dbReference type="ARBA" id="ARBA00005947"/>
    </source>
</evidence>
<reference evidence="3 4" key="1">
    <citation type="submission" date="2019-11" db="EMBL/GenBank/DDBJ databases">
        <authorList>
            <person name="Dong K."/>
        </authorList>
    </citation>
    <scope>NUCLEOTIDE SEQUENCE [LARGE SCALE GENOMIC DNA]</scope>
    <source>
        <strain evidence="3 4">JCM 17370</strain>
    </source>
</reference>
<dbReference type="RefSeq" id="WP_155064567.1">
    <property type="nucleotide sequence ID" value="NZ_WMIF01000012.1"/>
</dbReference>
<dbReference type="Proteomes" id="UP000442533">
    <property type="component" value="Unassembled WGS sequence"/>
</dbReference>
<evidence type="ECO:0000313" key="4">
    <source>
        <dbReference type="Proteomes" id="UP000442533"/>
    </source>
</evidence>
<dbReference type="Pfam" id="PF00850">
    <property type="entry name" value="Hist_deacetyl"/>
    <property type="match status" value="1"/>
</dbReference>
<protein>
    <submittedName>
        <fullName evidence="3">Class II histone deacetylase</fullName>
    </submittedName>
</protein>
<dbReference type="GO" id="GO:0040029">
    <property type="term" value="P:epigenetic regulation of gene expression"/>
    <property type="evidence" value="ECO:0007669"/>
    <property type="project" value="TreeGrafter"/>
</dbReference>